<evidence type="ECO:0000313" key="5">
    <source>
        <dbReference type="Proteomes" id="UP001243286"/>
    </source>
</evidence>
<dbReference type="Pfam" id="PF13290">
    <property type="entry name" value="CHB_HEX_C_1"/>
    <property type="match status" value="1"/>
</dbReference>
<organism evidence="4 5">
    <name type="scientific">Exiguobacterium antarcticum</name>
    <dbReference type="NCBI Taxonomy" id="132920"/>
    <lineage>
        <taxon>Bacteria</taxon>
        <taxon>Bacillati</taxon>
        <taxon>Bacillota</taxon>
        <taxon>Bacilli</taxon>
        <taxon>Bacillales</taxon>
        <taxon>Bacillales Family XII. Incertae Sedis</taxon>
        <taxon>Exiguobacterium</taxon>
    </lineage>
</organism>
<dbReference type="InterPro" id="IPR041498">
    <property type="entry name" value="Big_6"/>
</dbReference>
<dbReference type="InterPro" id="IPR013783">
    <property type="entry name" value="Ig-like_fold"/>
</dbReference>
<dbReference type="Pfam" id="PF17936">
    <property type="entry name" value="Big_6"/>
    <property type="match status" value="3"/>
</dbReference>
<keyword evidence="1" id="KW-0732">Signal</keyword>
<dbReference type="EMBL" id="JASBQV010000039">
    <property type="protein sequence ID" value="MDI3236402.1"/>
    <property type="molecule type" value="Genomic_DNA"/>
</dbReference>
<accession>A0ABT6R645</accession>
<feature type="domain" description="GH29D-like beta-sandwich" evidence="2">
    <location>
        <begin position="68"/>
        <end position="128"/>
    </location>
</feature>
<protein>
    <submittedName>
        <fullName evidence="4">Ig-like domain-containing protein</fullName>
    </submittedName>
</protein>
<comment type="caution">
    <text evidence="4">The sequence shown here is derived from an EMBL/GenBank/DDBJ whole genome shotgun (WGS) entry which is preliminary data.</text>
</comment>
<evidence type="ECO:0000256" key="1">
    <source>
        <dbReference type="SAM" id="SignalP"/>
    </source>
</evidence>
<evidence type="ECO:0000313" key="4">
    <source>
        <dbReference type="EMBL" id="MDI3236402.1"/>
    </source>
</evidence>
<feature type="domain" description="Bacterial Ig" evidence="3">
    <location>
        <begin position="221"/>
        <end position="286"/>
    </location>
</feature>
<gene>
    <name evidence="4" type="ORF">QK289_15410</name>
</gene>
<feature type="domain" description="Bacterial Ig" evidence="3">
    <location>
        <begin position="467"/>
        <end position="545"/>
    </location>
</feature>
<proteinExistence type="predicted"/>
<name>A0ABT6R645_9BACL</name>
<keyword evidence="5" id="KW-1185">Reference proteome</keyword>
<reference evidence="4 5" key="1">
    <citation type="submission" date="2023-04" db="EMBL/GenBank/DDBJ databases">
        <title>Antarctic isolates genomes.</title>
        <authorList>
            <person name="Dimov S.G."/>
        </authorList>
    </citation>
    <scope>NUCLEOTIDE SEQUENCE [LARGE SCALE GENOMIC DNA]</scope>
    <source>
        <strain evidence="4 5">AL19</strain>
    </source>
</reference>
<evidence type="ECO:0000259" key="3">
    <source>
        <dbReference type="Pfam" id="PF17936"/>
    </source>
</evidence>
<feature type="domain" description="Bacterial Ig" evidence="3">
    <location>
        <begin position="385"/>
        <end position="464"/>
    </location>
</feature>
<feature type="signal peptide" evidence="1">
    <location>
        <begin position="1"/>
        <end position="25"/>
    </location>
</feature>
<dbReference type="InterPro" id="IPR059177">
    <property type="entry name" value="GH29D-like_dom"/>
</dbReference>
<dbReference type="Gene3D" id="2.60.40.10">
    <property type="entry name" value="Immunoglobulins"/>
    <property type="match status" value="3"/>
</dbReference>
<sequence>MKNRFSILAVPIIYALTVASIPVSASTNDPTLLLANRSIGESNVHIVQGSTLDVEETLPEVYASRGSGIEYEGEEVELTATKNTKIYYTTDGTVPTIKSTVYSKPIVLSGKVSLRFMAVDELGNKSEIGEQEYYTYSVDSKLENEEIMVGSGVPGMKITIDKEGENIGQEIIGESGQFKIEFERQKVDTILTVIAEIDSYIHDRHQIQVWDDTPPKFIVPLEMTDDVLVLKGQSEVGATISISDFEDEDRFLGEGEVKSDGTFEVPFKRPEGNKISAMSTDQNGTQNEVIITLKDVKAPVISSISPIYDNHPMFYVIAEGGNSLIEVFKNGKRIASTKTSASRDQDAYYFTIDKQKAGTLLLITITDPSGNKSKPYQAIVKDATAPSAPKVVAFSDAMTALTGTAENNSTIIVMNGSKKVGQATSSSGKFSVKLAKQKAGTTLTVYAMDAAKNKSQSVRLKVTDKTAPLTPTASTITTKTTSLSGKTEAKAVVYLYKGKTKVASATANAKGIYKLTFKAQATGTKLSLYAMDGAKNKSKTRLITVSVFKKSNAMYLKEHYTAAKKGTMYKAEAKLYDRMKITGKDAIYGQDSTGCCVFGKIKGTFVYGTIGYDENYPNHVGDIMTMPSFDNRKIKWTEVTSALGKPKVHRKAQKNEWNKMVYLVNKKVTMNYDLAGTIEYKPTPKTTFWADYDYNGYVRAFGIRYF</sequence>
<evidence type="ECO:0000259" key="2">
    <source>
        <dbReference type="Pfam" id="PF13290"/>
    </source>
</evidence>
<dbReference type="Proteomes" id="UP001243286">
    <property type="component" value="Unassembled WGS sequence"/>
</dbReference>
<dbReference type="RefSeq" id="WP_282357411.1">
    <property type="nucleotide sequence ID" value="NZ_JASBQV010000039.1"/>
</dbReference>
<feature type="chain" id="PRO_5046783272" evidence="1">
    <location>
        <begin position="26"/>
        <end position="706"/>
    </location>
</feature>